<comment type="similarity">
    <text evidence="1">Belongs to the ABC transporter superfamily.</text>
</comment>
<dbReference type="SUPFAM" id="SSF52540">
    <property type="entry name" value="P-loop containing nucleoside triphosphate hydrolases"/>
    <property type="match status" value="1"/>
</dbReference>
<keyword evidence="3" id="KW-0547">Nucleotide-binding</keyword>
<reference evidence="6 7" key="1">
    <citation type="submission" date="2021-03" db="EMBL/GenBank/DDBJ databases">
        <title>Sequencing the genomes of 1000 actinobacteria strains.</title>
        <authorList>
            <person name="Klenk H.-P."/>
        </authorList>
    </citation>
    <scope>NUCLEOTIDE SEQUENCE [LARGE SCALE GENOMIC DNA]</scope>
    <source>
        <strain evidence="6 7">DSM 15454</strain>
    </source>
</reference>
<dbReference type="Pfam" id="PF00005">
    <property type="entry name" value="ABC_tran"/>
    <property type="match status" value="1"/>
</dbReference>
<sequence>MTTPASIEARHISKVLGGHLVLDDVSLEVGPGETHALIGLNGAGKTTLMQILLGMLKPESGSAYLARCPVAGPGEPQWSRVGQMLDTAFAYPELTARENIYCSARLHGMGRRSAGVAAQRALSDLGLEEYSARRAGALSLGNRQRVGLAAALVQEPDLLVLDEPTNALDPRGVIVLRRLLREACQQRGASVLVSSHHLDEVARMADKISVLHRGRIIGTLRAGTVDLERRFFDMVLQSDMQGQGQDREQDR</sequence>
<keyword evidence="2" id="KW-0813">Transport</keyword>
<dbReference type="SMART" id="SM00382">
    <property type="entry name" value="AAA"/>
    <property type="match status" value="1"/>
</dbReference>
<evidence type="ECO:0000313" key="6">
    <source>
        <dbReference type="EMBL" id="MBP2374388.1"/>
    </source>
</evidence>
<evidence type="ECO:0000256" key="3">
    <source>
        <dbReference type="ARBA" id="ARBA00022741"/>
    </source>
</evidence>
<dbReference type="RefSeq" id="WP_209907416.1">
    <property type="nucleotide sequence ID" value="NZ_BAAAMI010000006.1"/>
</dbReference>
<dbReference type="GO" id="GO:0005524">
    <property type="term" value="F:ATP binding"/>
    <property type="evidence" value="ECO:0007669"/>
    <property type="project" value="UniProtKB-KW"/>
</dbReference>
<dbReference type="Proteomes" id="UP000766570">
    <property type="component" value="Unassembled WGS sequence"/>
</dbReference>
<dbReference type="PROSITE" id="PS00211">
    <property type="entry name" value="ABC_TRANSPORTER_1"/>
    <property type="match status" value="1"/>
</dbReference>
<dbReference type="InterPro" id="IPR017871">
    <property type="entry name" value="ABC_transporter-like_CS"/>
</dbReference>
<name>A0ABS4WE22_9MICC</name>
<keyword evidence="7" id="KW-1185">Reference proteome</keyword>
<evidence type="ECO:0000256" key="4">
    <source>
        <dbReference type="ARBA" id="ARBA00022840"/>
    </source>
</evidence>
<keyword evidence="4 6" id="KW-0067">ATP-binding</keyword>
<dbReference type="InterPro" id="IPR003439">
    <property type="entry name" value="ABC_transporter-like_ATP-bd"/>
</dbReference>
<organism evidence="6 7">
    <name type="scientific">Paeniglutamicibacter psychrophenolicus</name>
    <dbReference type="NCBI Taxonomy" id="257454"/>
    <lineage>
        <taxon>Bacteria</taxon>
        <taxon>Bacillati</taxon>
        <taxon>Actinomycetota</taxon>
        <taxon>Actinomycetes</taxon>
        <taxon>Micrococcales</taxon>
        <taxon>Micrococcaceae</taxon>
        <taxon>Paeniglutamicibacter</taxon>
    </lineage>
</organism>
<protein>
    <submittedName>
        <fullName evidence="6">ABC-2 type transport system ATP-binding protein</fullName>
    </submittedName>
</protein>
<evidence type="ECO:0000259" key="5">
    <source>
        <dbReference type="PROSITE" id="PS50893"/>
    </source>
</evidence>
<dbReference type="Gene3D" id="3.40.50.300">
    <property type="entry name" value="P-loop containing nucleotide triphosphate hydrolases"/>
    <property type="match status" value="1"/>
</dbReference>
<feature type="domain" description="ABC transporter" evidence="5">
    <location>
        <begin position="7"/>
        <end position="238"/>
    </location>
</feature>
<accession>A0ABS4WE22</accession>
<comment type="caution">
    <text evidence="6">The sequence shown here is derived from an EMBL/GenBank/DDBJ whole genome shotgun (WGS) entry which is preliminary data.</text>
</comment>
<evidence type="ECO:0000313" key="7">
    <source>
        <dbReference type="Proteomes" id="UP000766570"/>
    </source>
</evidence>
<dbReference type="EMBL" id="JAGIOE010000001">
    <property type="protein sequence ID" value="MBP2374388.1"/>
    <property type="molecule type" value="Genomic_DNA"/>
</dbReference>
<evidence type="ECO:0000256" key="2">
    <source>
        <dbReference type="ARBA" id="ARBA00022448"/>
    </source>
</evidence>
<gene>
    <name evidence="6" type="ORF">JOF46_002300</name>
</gene>
<dbReference type="InterPro" id="IPR003593">
    <property type="entry name" value="AAA+_ATPase"/>
</dbReference>
<evidence type="ECO:0000256" key="1">
    <source>
        <dbReference type="ARBA" id="ARBA00005417"/>
    </source>
</evidence>
<dbReference type="InterPro" id="IPR027417">
    <property type="entry name" value="P-loop_NTPase"/>
</dbReference>
<dbReference type="PROSITE" id="PS50893">
    <property type="entry name" value="ABC_TRANSPORTER_2"/>
    <property type="match status" value="1"/>
</dbReference>
<dbReference type="PANTHER" id="PTHR43335:SF4">
    <property type="entry name" value="ABC TRANSPORTER, ATP-BINDING PROTEIN"/>
    <property type="match status" value="1"/>
</dbReference>
<proteinExistence type="inferred from homology"/>
<dbReference type="PANTHER" id="PTHR43335">
    <property type="entry name" value="ABC TRANSPORTER, ATP-BINDING PROTEIN"/>
    <property type="match status" value="1"/>
</dbReference>